<feature type="domain" description="ABC transporter" evidence="10">
    <location>
        <begin position="399"/>
        <end position="710"/>
    </location>
</feature>
<dbReference type="GO" id="GO:0007031">
    <property type="term" value="P:peroxisome organization"/>
    <property type="evidence" value="ECO:0007669"/>
    <property type="project" value="TreeGrafter"/>
</dbReference>
<dbReference type="GO" id="GO:0005778">
    <property type="term" value="C:peroxisomal membrane"/>
    <property type="evidence" value="ECO:0007669"/>
    <property type="project" value="TreeGrafter"/>
</dbReference>
<dbReference type="Pfam" id="PF00005">
    <property type="entry name" value="ABC_tran"/>
    <property type="match status" value="1"/>
</dbReference>
<dbReference type="InterPro" id="IPR036640">
    <property type="entry name" value="ABC1_TM_sf"/>
</dbReference>
<evidence type="ECO:0000256" key="1">
    <source>
        <dbReference type="ARBA" id="ARBA00008575"/>
    </source>
</evidence>
<dbReference type="InterPro" id="IPR050835">
    <property type="entry name" value="ABC_transporter_sub-D"/>
</dbReference>
<dbReference type="InterPro" id="IPR003439">
    <property type="entry name" value="ABC_transporter-like_ATP-bd"/>
</dbReference>
<dbReference type="PANTHER" id="PTHR11384">
    <property type="entry name" value="ATP-BINDING CASSETTE, SUB-FAMILY D MEMBER"/>
    <property type="match status" value="1"/>
</dbReference>
<comment type="caution">
    <text evidence="12">The sequence shown here is derived from an EMBL/GenBank/DDBJ whole genome shotgun (WGS) entry which is preliminary data.</text>
</comment>
<dbReference type="GO" id="GO:0005324">
    <property type="term" value="F:long-chain fatty acid transmembrane transporter activity"/>
    <property type="evidence" value="ECO:0007669"/>
    <property type="project" value="TreeGrafter"/>
</dbReference>
<feature type="transmembrane region" description="Helical" evidence="9">
    <location>
        <begin position="192"/>
        <end position="215"/>
    </location>
</feature>
<keyword evidence="5" id="KW-0067">ATP-binding</keyword>
<evidence type="ECO:0000259" key="10">
    <source>
        <dbReference type="PROSITE" id="PS50893"/>
    </source>
</evidence>
<dbReference type="Pfam" id="PF06472">
    <property type="entry name" value="ABC_membrane_2"/>
    <property type="match status" value="1"/>
</dbReference>
<evidence type="ECO:0000256" key="4">
    <source>
        <dbReference type="ARBA" id="ARBA00022741"/>
    </source>
</evidence>
<dbReference type="SUPFAM" id="SSF90123">
    <property type="entry name" value="ABC transporter transmembrane region"/>
    <property type="match status" value="1"/>
</dbReference>
<keyword evidence="6 9" id="KW-1133">Transmembrane helix</keyword>
<dbReference type="PROSITE" id="PS50929">
    <property type="entry name" value="ABC_TM1F"/>
    <property type="match status" value="1"/>
</dbReference>
<protein>
    <submittedName>
        <fullName evidence="12">Uncharacterized protein</fullName>
    </submittedName>
</protein>
<evidence type="ECO:0000313" key="13">
    <source>
        <dbReference type="Proteomes" id="UP001150925"/>
    </source>
</evidence>
<feature type="compositionally biased region" description="Polar residues" evidence="8">
    <location>
        <begin position="531"/>
        <end position="549"/>
    </location>
</feature>
<evidence type="ECO:0000313" key="12">
    <source>
        <dbReference type="EMBL" id="KAJ1957232.1"/>
    </source>
</evidence>
<evidence type="ECO:0000256" key="5">
    <source>
        <dbReference type="ARBA" id="ARBA00022840"/>
    </source>
</evidence>
<sequence length="710" mass="79714">MRRNSSDLGREEPLLPGRPPKYSFDATMVRRTVQLTRLQFRPKVTPYPSVLTSAILLIIFSCAKEVAVYYSGNLASEYYAVLPIKSNSAFSWLVGKSLIIVLSTALGNSLVKYFGGVYQVRTRLVLTHYIQSRYVKKGHLYATVVNSLLDNPDQRITQDIDKFARTSAELLRDLIICPILVIYYTYKTWDIAGYLGPVIIYAFFIVGTVITRWLMTPVITRVYAQEKQEGAFRFQHVFTRVNAEAIALQQGEMFEQLALNQSLMTIIHWQWAIIKRKLWLDLSTETFGYLGSIISYLILAIPIFAGKYDHMDPTSLSSLISQTSFINMYLIYQFTTIVQKAAVLSDFAGFVARISQFIETLEEDVSTTPSEKFDSSSDSDEDLNEFPASGRLETQGDSIVVENLSYTLPSGRLLFRNMNFQVNPGQHLLIMGPNGSGKSSLVRLLGGLWTPQTGQITIPEDTPQRTGLMIFPQASYLTMGSLYDQIVYPNPSINEANNYFRHSTFFERLWQRLGIKKTGPRSVNGGIVPPQASQLASTSKRPSLNSLCSHSDLGDLDSGKPATAQRASHYTMSGDTSTEVNQSPSNPAKELITDNQLFLLLNRVGLDRVARTIPFHQTFQPSEWSQLLSPGETQKLLFARLLYFKPRFAVMDESTAAVDAFSSVYLYEEAQKEGITLLTISHNDVLKPFHRNILSFNNDGTISQTVISSS</sequence>
<keyword evidence="7 9" id="KW-0472">Membrane</keyword>
<dbReference type="GO" id="GO:0140359">
    <property type="term" value="F:ABC-type transporter activity"/>
    <property type="evidence" value="ECO:0007669"/>
    <property type="project" value="InterPro"/>
</dbReference>
<organism evidence="12 13">
    <name type="scientific">Dispira parvispora</name>
    <dbReference type="NCBI Taxonomy" id="1520584"/>
    <lineage>
        <taxon>Eukaryota</taxon>
        <taxon>Fungi</taxon>
        <taxon>Fungi incertae sedis</taxon>
        <taxon>Zoopagomycota</taxon>
        <taxon>Kickxellomycotina</taxon>
        <taxon>Dimargaritomycetes</taxon>
        <taxon>Dimargaritales</taxon>
        <taxon>Dimargaritaceae</taxon>
        <taxon>Dispira</taxon>
    </lineage>
</organism>
<keyword evidence="13" id="KW-1185">Reference proteome</keyword>
<evidence type="ECO:0000256" key="7">
    <source>
        <dbReference type="ARBA" id="ARBA00023136"/>
    </source>
</evidence>
<feature type="compositionally biased region" description="Polar residues" evidence="8">
    <location>
        <begin position="565"/>
        <end position="586"/>
    </location>
</feature>
<dbReference type="GO" id="GO:0006635">
    <property type="term" value="P:fatty acid beta-oxidation"/>
    <property type="evidence" value="ECO:0007669"/>
    <property type="project" value="TreeGrafter"/>
</dbReference>
<name>A0A9W8DZY6_9FUNG</name>
<gene>
    <name evidence="12" type="ORF">IWQ62_005137</name>
</gene>
<dbReference type="InterPro" id="IPR003593">
    <property type="entry name" value="AAA+_ATPase"/>
</dbReference>
<feature type="transmembrane region" description="Helical" evidence="9">
    <location>
        <begin position="90"/>
        <end position="111"/>
    </location>
</feature>
<feature type="transmembrane region" description="Helical" evidence="9">
    <location>
        <begin position="286"/>
        <end position="305"/>
    </location>
</feature>
<evidence type="ECO:0000256" key="3">
    <source>
        <dbReference type="ARBA" id="ARBA00022692"/>
    </source>
</evidence>
<keyword evidence="4" id="KW-0547">Nucleotide-binding</keyword>
<evidence type="ECO:0000256" key="8">
    <source>
        <dbReference type="SAM" id="MobiDB-lite"/>
    </source>
</evidence>
<feature type="domain" description="ABC transmembrane type-1" evidence="11">
    <location>
        <begin position="154"/>
        <end position="330"/>
    </location>
</feature>
<dbReference type="AlphaFoldDB" id="A0A9W8DZY6"/>
<accession>A0A9W8DZY6</accession>
<comment type="similarity">
    <text evidence="1">Belongs to the ABC transporter superfamily. ABCD family. Peroxisomal fatty acyl CoA transporter (TC 3.A.1.203) subfamily.</text>
</comment>
<dbReference type="OrthoDB" id="422637at2759"/>
<feature type="compositionally biased region" description="Basic and acidic residues" evidence="8">
    <location>
        <begin position="1"/>
        <end position="13"/>
    </location>
</feature>
<evidence type="ECO:0000256" key="6">
    <source>
        <dbReference type="ARBA" id="ARBA00022989"/>
    </source>
</evidence>
<evidence type="ECO:0000256" key="2">
    <source>
        <dbReference type="ARBA" id="ARBA00022448"/>
    </source>
</evidence>
<proteinExistence type="inferred from homology"/>
<keyword evidence="3 9" id="KW-0812">Transmembrane</keyword>
<dbReference type="InterPro" id="IPR011527">
    <property type="entry name" value="ABC1_TM_dom"/>
</dbReference>
<dbReference type="GO" id="GO:0042760">
    <property type="term" value="P:very long-chain fatty acid catabolic process"/>
    <property type="evidence" value="ECO:0007669"/>
    <property type="project" value="TreeGrafter"/>
</dbReference>
<feature type="transmembrane region" description="Helical" evidence="9">
    <location>
        <begin position="47"/>
        <end position="70"/>
    </location>
</feature>
<dbReference type="GO" id="GO:0015910">
    <property type="term" value="P:long-chain fatty acid import into peroxisome"/>
    <property type="evidence" value="ECO:0007669"/>
    <property type="project" value="TreeGrafter"/>
</dbReference>
<dbReference type="PROSITE" id="PS50893">
    <property type="entry name" value="ABC_TRANSPORTER_2"/>
    <property type="match status" value="1"/>
</dbReference>
<feature type="region of interest" description="Disordered" evidence="8">
    <location>
        <begin position="1"/>
        <end position="20"/>
    </location>
</feature>
<dbReference type="PANTHER" id="PTHR11384:SF59">
    <property type="entry name" value="LYSOSOMAL COBALAMIN TRANSPORTER ABCD4"/>
    <property type="match status" value="1"/>
</dbReference>
<feature type="region of interest" description="Disordered" evidence="8">
    <location>
        <begin position="520"/>
        <end position="587"/>
    </location>
</feature>
<dbReference type="Gene3D" id="1.20.1560.10">
    <property type="entry name" value="ABC transporter type 1, transmembrane domain"/>
    <property type="match status" value="1"/>
</dbReference>
<dbReference type="SUPFAM" id="SSF52540">
    <property type="entry name" value="P-loop containing nucleoside triphosphate hydrolases"/>
    <property type="match status" value="1"/>
</dbReference>
<evidence type="ECO:0000259" key="11">
    <source>
        <dbReference type="PROSITE" id="PS50929"/>
    </source>
</evidence>
<dbReference type="SMART" id="SM00382">
    <property type="entry name" value="AAA"/>
    <property type="match status" value="1"/>
</dbReference>
<dbReference type="InterPro" id="IPR027417">
    <property type="entry name" value="P-loop_NTPase"/>
</dbReference>
<dbReference type="GO" id="GO:0005524">
    <property type="term" value="F:ATP binding"/>
    <property type="evidence" value="ECO:0007669"/>
    <property type="project" value="UniProtKB-KW"/>
</dbReference>
<dbReference type="EMBL" id="JANBPY010001984">
    <property type="protein sequence ID" value="KAJ1957232.1"/>
    <property type="molecule type" value="Genomic_DNA"/>
</dbReference>
<dbReference type="Proteomes" id="UP001150925">
    <property type="component" value="Unassembled WGS sequence"/>
</dbReference>
<keyword evidence="2" id="KW-0813">Transport</keyword>
<dbReference type="Gene3D" id="3.40.50.300">
    <property type="entry name" value="P-loop containing nucleotide triphosphate hydrolases"/>
    <property type="match status" value="2"/>
</dbReference>
<dbReference type="GO" id="GO:0016887">
    <property type="term" value="F:ATP hydrolysis activity"/>
    <property type="evidence" value="ECO:0007669"/>
    <property type="project" value="InterPro"/>
</dbReference>
<evidence type="ECO:0000256" key="9">
    <source>
        <dbReference type="SAM" id="Phobius"/>
    </source>
</evidence>
<reference evidence="12" key="1">
    <citation type="submission" date="2022-07" db="EMBL/GenBank/DDBJ databases">
        <title>Phylogenomic reconstructions and comparative analyses of Kickxellomycotina fungi.</title>
        <authorList>
            <person name="Reynolds N.K."/>
            <person name="Stajich J.E."/>
            <person name="Barry K."/>
            <person name="Grigoriev I.V."/>
            <person name="Crous P."/>
            <person name="Smith M.E."/>
        </authorList>
    </citation>
    <scope>NUCLEOTIDE SEQUENCE</scope>
    <source>
        <strain evidence="12">RSA 1196</strain>
    </source>
</reference>